<accession>A0A1G4PDF0</accession>
<sequence length="61" mass="6693">MTHRTVARGVGWGVLFVALLLTLAACKPKLLVALMVEKVEARGSGRHFAEKIKVLFRGFAK</sequence>
<dbReference type="AlphaFoldDB" id="A0A1G4PDF0"/>
<dbReference type="OrthoDB" id="9766847at2"/>
<organism evidence="1 2">
    <name type="scientific">Paenibacillus tianmuensis</name>
    <dbReference type="NCBI Taxonomy" id="624147"/>
    <lineage>
        <taxon>Bacteria</taxon>
        <taxon>Bacillati</taxon>
        <taxon>Bacillota</taxon>
        <taxon>Bacilli</taxon>
        <taxon>Bacillales</taxon>
        <taxon>Paenibacillaceae</taxon>
        <taxon>Paenibacillus</taxon>
    </lineage>
</organism>
<reference evidence="2" key="1">
    <citation type="submission" date="2016-10" db="EMBL/GenBank/DDBJ databases">
        <authorList>
            <person name="Varghese N."/>
            <person name="Submissions S."/>
        </authorList>
    </citation>
    <scope>NUCLEOTIDE SEQUENCE [LARGE SCALE GENOMIC DNA]</scope>
    <source>
        <strain evidence="2">CGMCC 1.8946</strain>
    </source>
</reference>
<keyword evidence="2" id="KW-1185">Reference proteome</keyword>
<protein>
    <submittedName>
        <fullName evidence="1">Uncharacterized protein</fullName>
    </submittedName>
</protein>
<proteinExistence type="predicted"/>
<name>A0A1G4PDF0_9BACL</name>
<evidence type="ECO:0000313" key="2">
    <source>
        <dbReference type="Proteomes" id="UP000198601"/>
    </source>
</evidence>
<evidence type="ECO:0000313" key="1">
    <source>
        <dbReference type="EMBL" id="SCW30069.1"/>
    </source>
</evidence>
<dbReference type="Proteomes" id="UP000198601">
    <property type="component" value="Unassembled WGS sequence"/>
</dbReference>
<dbReference type="EMBL" id="FMTT01000002">
    <property type="protein sequence ID" value="SCW30069.1"/>
    <property type="molecule type" value="Genomic_DNA"/>
</dbReference>
<gene>
    <name evidence="1" type="ORF">SAMN04487970_100223</name>
</gene>
<dbReference type="RefSeq" id="WP_090666244.1">
    <property type="nucleotide sequence ID" value="NZ_FMTT01000002.1"/>
</dbReference>
<dbReference type="PROSITE" id="PS51257">
    <property type="entry name" value="PROKAR_LIPOPROTEIN"/>
    <property type="match status" value="1"/>
</dbReference>
<dbReference type="STRING" id="624147.SAMN04487970_100223"/>